<dbReference type="Proteomes" id="UP000007264">
    <property type="component" value="Unassembled WGS sequence"/>
</dbReference>
<keyword evidence="3" id="KW-1185">Reference proteome</keyword>
<feature type="domain" description="DUF3730" evidence="1">
    <location>
        <begin position="266"/>
        <end position="492"/>
    </location>
</feature>
<evidence type="ECO:0000259" key="1">
    <source>
        <dbReference type="Pfam" id="PF12530"/>
    </source>
</evidence>
<dbReference type="RefSeq" id="XP_005647992.1">
    <property type="nucleotide sequence ID" value="XM_005647935.1"/>
</dbReference>
<name>I0YYH9_COCSC</name>
<dbReference type="OrthoDB" id="6125419at2759"/>
<dbReference type="InterPro" id="IPR022542">
    <property type="entry name" value="FOCAD/RST1_DUF3730"/>
</dbReference>
<accession>I0YYH9</accession>
<gene>
    <name evidence="2" type="ORF">COCSUDRAFT_62985</name>
</gene>
<dbReference type="GO" id="GO:0060147">
    <property type="term" value="P:regulation of post-transcriptional gene silencing"/>
    <property type="evidence" value="ECO:0007669"/>
    <property type="project" value="InterPro"/>
</dbReference>
<dbReference type="EMBL" id="AGSI01000007">
    <property type="protein sequence ID" value="EIE23448.1"/>
    <property type="molecule type" value="Genomic_DNA"/>
</dbReference>
<organism evidence="2 3">
    <name type="scientific">Coccomyxa subellipsoidea (strain C-169)</name>
    <name type="common">Green microalga</name>
    <dbReference type="NCBI Taxonomy" id="574566"/>
    <lineage>
        <taxon>Eukaryota</taxon>
        <taxon>Viridiplantae</taxon>
        <taxon>Chlorophyta</taxon>
        <taxon>core chlorophytes</taxon>
        <taxon>Trebouxiophyceae</taxon>
        <taxon>Trebouxiophyceae incertae sedis</taxon>
        <taxon>Coccomyxaceae</taxon>
        <taxon>Coccomyxa</taxon>
        <taxon>Coccomyxa subellipsoidea</taxon>
    </lineage>
</organism>
<dbReference type="Pfam" id="PF12530">
    <property type="entry name" value="DUF3730"/>
    <property type="match status" value="1"/>
</dbReference>
<sequence length="1401" mass="146704">MAVQAIWKSLDTATVPPLVRGLVDLFKKQAEEGSQPAAAWQAHLLSKTLCAHPEASYQLLQCIQQLLVEINEYTEPPPLWTHLRPFLSFALLDPGPQGLYLSPIMHTLVFDAPPLAKEKANHLLHKLRLPETDEDDSAAKELANANRRVRFERTDLRWSLCALNTGCCSLLRNFFNSSGGEAVGWLQSLQASMRQAANSRSTASRTAAAPQSAALPSEAAQPSLSEPFVMALPALLCHPEAAVQVEAARTLAQAVKAVPLLGISFLPLIVYHLQNCTSPGEEGRAEVESALLEAIPAMAVHSAALPFVNRALTQLPPLGSPEAEQARLMRLRAQLWLGSGHGFNALSDALLGTGGEIPSKQQRESVELRVTRAQCLLDVCAQDVGKGYQLLEGIEGCLGSDLEEEAALAFEALALLVERDGLKFQKAWAAVQRRAPTLPDQAWVAAAWLALLGHAHRDAEKHPEQFAGFHDTLWQATEHPSARVRAAAYAALARCPIETLELLELAKPLQQYSRLLLQERDASALAACEGLVTAALSYEHARRRRYVGVAAKGPTAATQKAEDPLLRRMTKVLPKQLCRAAVGSSGGAASPGALLLCWAPPAPSADAYVTPAEHAREAAAAYRARLAEIAADGPATAGNCAANSDLVFHSWKRFLSRWMGALKAASQSDGSASQGEAATTAAGEEVWAAIQQVMEEGTAPAPDEAVYAAGALCSLLHGRARHTCSAILNRLTSAVSSPRTHAASTRAYLLALGAAAQGGETSDAIVFLGNALSTDADASMWPATAEALGATCVSVEPSDMPEQSAEITGIVKGQVVGAAATSLGCLVAGLAPDQAHAEAQRSVDAMLAAIGNAPRLAQSGGARSGIAAGLAALLGAPHQLPGVPPAVGPPALLASPQTADATKQALQALEALATKEADPQVRRAAAWALADAAVAARGGPSPGAPARPGASADARALQSLPEDGAMRSLLQYALNAATQSGAQSCSAVVLHCLAAAEKLPPVNVGALCSSFLQRADATPSLQEAAVALALRHSETTGDFLEGLFQQSSFSSLSLRLHMQLLTGLGGAVNALSATRSSLLLSSVPQLCCSTGAHQPGADSTGDEGLQLQTAAWEGLRSLLRGNEVSGSGSIRGLTNLGDVSDAVYQAMQGLFALLPSPPATLPGEEVDMEACNAKAQQTSRKGDAADAQLDCHSDASILSLWSAVLSLLPCSEGSPAGAGQVFIRAMLVRWGALPLTELQPCRMWCIRSTPDLAGPLLATVARSTAAMPHTQKQQLLMECLDLVTVCEHPAQAFTMAALLAATWRAQLHSDPGETHVTAQSPPAAAAALPYALPSLLEHPQWRPAADAAAHRLAAIVEHAAGSTMVQCEVLVGPCLLRKEEERFLSRYWSLPGRASSACETC</sequence>
<evidence type="ECO:0000313" key="3">
    <source>
        <dbReference type="Proteomes" id="UP000007264"/>
    </source>
</evidence>
<evidence type="ECO:0000313" key="2">
    <source>
        <dbReference type="EMBL" id="EIE23448.1"/>
    </source>
</evidence>
<dbReference type="SUPFAM" id="SSF48371">
    <property type="entry name" value="ARM repeat"/>
    <property type="match status" value="2"/>
</dbReference>
<dbReference type="eggNOG" id="ENOG502QQKG">
    <property type="taxonomic scope" value="Eukaryota"/>
</dbReference>
<proteinExistence type="predicted"/>
<dbReference type="KEGG" id="csl:COCSUDRAFT_62985"/>
<dbReference type="InterPro" id="IPR016024">
    <property type="entry name" value="ARM-type_fold"/>
</dbReference>
<dbReference type="GeneID" id="17041440"/>
<dbReference type="PANTHER" id="PTHR16212">
    <property type="entry name" value="FOCADHESIN FAMILY MEMBER"/>
    <property type="match status" value="1"/>
</dbReference>
<dbReference type="InterPro" id="IPR045163">
    <property type="entry name" value="Focadhesin/RST1"/>
</dbReference>
<dbReference type="PANTHER" id="PTHR16212:SF4">
    <property type="entry name" value="FOCADHESIN"/>
    <property type="match status" value="1"/>
</dbReference>
<comment type="caution">
    <text evidence="2">The sequence shown here is derived from an EMBL/GenBank/DDBJ whole genome shotgun (WGS) entry which is preliminary data.</text>
</comment>
<reference evidence="2 3" key="1">
    <citation type="journal article" date="2012" name="Genome Biol.">
        <title>The genome of the polar eukaryotic microalga coccomyxa subellipsoidea reveals traits of cold adaptation.</title>
        <authorList>
            <person name="Blanc G."/>
            <person name="Agarkova I."/>
            <person name="Grimwood J."/>
            <person name="Kuo A."/>
            <person name="Brueggeman A."/>
            <person name="Dunigan D."/>
            <person name="Gurnon J."/>
            <person name="Ladunga I."/>
            <person name="Lindquist E."/>
            <person name="Lucas S."/>
            <person name="Pangilinan J."/>
            <person name="Proschold T."/>
            <person name="Salamov A."/>
            <person name="Schmutz J."/>
            <person name="Weeks D."/>
            <person name="Yamada T."/>
            <person name="Claverie J.M."/>
            <person name="Grigoriev I."/>
            <person name="Van Etten J."/>
            <person name="Lomsadze A."/>
            <person name="Borodovsky M."/>
        </authorList>
    </citation>
    <scope>NUCLEOTIDE SEQUENCE [LARGE SCALE GENOMIC DNA]</scope>
    <source>
        <strain evidence="2 3">C-169</strain>
    </source>
</reference>
<protein>
    <recommendedName>
        <fullName evidence="1">DUF3730 domain-containing protein</fullName>
    </recommendedName>
</protein>